<feature type="chain" id="PRO_5016304405" description="DUF3300 domain-containing protein" evidence="1">
    <location>
        <begin position="24"/>
        <end position="135"/>
    </location>
</feature>
<dbReference type="OrthoDB" id="9917128at2"/>
<name>A0A328AIA4_9CAUL</name>
<proteinExistence type="predicted"/>
<gene>
    <name evidence="2" type="ORF">DJ017_04210</name>
</gene>
<feature type="signal peptide" evidence="1">
    <location>
        <begin position="1"/>
        <end position="23"/>
    </location>
</feature>
<evidence type="ECO:0000313" key="3">
    <source>
        <dbReference type="Proteomes" id="UP000249254"/>
    </source>
</evidence>
<reference evidence="3" key="1">
    <citation type="submission" date="2018-05" db="EMBL/GenBank/DDBJ databases">
        <authorList>
            <person name="Li X."/>
        </authorList>
    </citation>
    <scope>NUCLEOTIDE SEQUENCE [LARGE SCALE GENOMIC DNA]</scope>
    <source>
        <strain evidence="3">LX32</strain>
    </source>
</reference>
<accession>A0A328AIA4</accession>
<sequence>MKKLLLPLAAVAALGAAAAPAAAQSWGYDHHDRGDYGYGGRLDTSYVDSLDWKITNAAREGRISWGEARGLKQDLREVQPLAWRVQTGAANRWEAERLERTVAHIEQAVNRGGRYGRYDRGDRDDRYDRYDRNWR</sequence>
<keyword evidence="1" id="KW-0732">Signal</keyword>
<evidence type="ECO:0008006" key="4">
    <source>
        <dbReference type="Google" id="ProtNLM"/>
    </source>
</evidence>
<protein>
    <recommendedName>
        <fullName evidence="4">DUF3300 domain-containing protein</fullName>
    </recommendedName>
</protein>
<dbReference type="EMBL" id="QFYQ01000001">
    <property type="protein sequence ID" value="RAK53786.1"/>
    <property type="molecule type" value="Genomic_DNA"/>
</dbReference>
<comment type="caution">
    <text evidence="2">The sequence shown here is derived from an EMBL/GenBank/DDBJ whole genome shotgun (WGS) entry which is preliminary data.</text>
</comment>
<organism evidence="2 3">
    <name type="scientific">Phenylobacterium soli</name>
    <dbReference type="NCBI Taxonomy" id="2170551"/>
    <lineage>
        <taxon>Bacteria</taxon>
        <taxon>Pseudomonadati</taxon>
        <taxon>Pseudomonadota</taxon>
        <taxon>Alphaproteobacteria</taxon>
        <taxon>Caulobacterales</taxon>
        <taxon>Caulobacteraceae</taxon>
        <taxon>Phenylobacterium</taxon>
    </lineage>
</organism>
<keyword evidence="3" id="KW-1185">Reference proteome</keyword>
<dbReference type="Proteomes" id="UP000249254">
    <property type="component" value="Unassembled WGS sequence"/>
</dbReference>
<dbReference type="RefSeq" id="WP_111527537.1">
    <property type="nucleotide sequence ID" value="NZ_JBHRSG010000005.1"/>
</dbReference>
<dbReference type="AlphaFoldDB" id="A0A328AIA4"/>
<evidence type="ECO:0000256" key="1">
    <source>
        <dbReference type="SAM" id="SignalP"/>
    </source>
</evidence>
<evidence type="ECO:0000313" key="2">
    <source>
        <dbReference type="EMBL" id="RAK53786.1"/>
    </source>
</evidence>